<feature type="domain" description="HMA" evidence="11">
    <location>
        <begin position="193"/>
        <end position="258"/>
    </location>
</feature>
<dbReference type="PRINTS" id="PR00119">
    <property type="entry name" value="CATATPASE"/>
</dbReference>
<dbReference type="Pfam" id="PF00403">
    <property type="entry name" value="HMA"/>
    <property type="match status" value="1"/>
</dbReference>
<dbReference type="InterPro" id="IPR027256">
    <property type="entry name" value="P-typ_ATPase_IB"/>
</dbReference>
<keyword evidence="4 10" id="KW-0479">Metal-binding</keyword>
<sequence length="1122" mass="120681">MTSDIVTTSYLLGNLHCPSCVALIRSHLHDAYRDHVLWVSPNLVTSVVTVEHRDDPAASVRSIEAALRDVGFDVCGIHTSAVVANDMERGGSSLEIGESSRAAMTQSSASINSWFRFWRRTQPISALESARAAHLENCDVCRSEAPQKSSTPDHKDEKIDLLQAQSISTESLDATRLPHPLQRVVTASESPAWRLTVSIGGMTCAVCSNTITEELQKNDWISNVVVNLVGNSATIDYSDESRAQDIVDAIEDIGYDAAIDKVTNLNEQNKSRPGDGRDVEIKIDGIFCSRCPERISTTLKSLGLNRLDILQEPSPQNPILRLHYTPEAPQFTIRHILKAIEAADASLHAFIHHPPSLEERSKAIHEKHQRSLLRREILTIVITIPTFILGIVYMSLVPKSNPGRMYLMKPWASGLSRLDIALFILATPVYLFAADVFHVRAIKEIRTMWRSGSRVPMMQRFCRFGSMNMLISLGTSIAYISSVAQMIAAATSNRNHHSSGAEMYFDSVVFLTLFLLAGRLIESYSKSKTGDAVEELGKLRPITALLLEKDKTGAQVTTTIPIDQLDSGDMIRVPHGASPAADGVVATGEATFDESSLTGESRPIKKGEGDQVFAGTVNKGSAITVRVTGTSGRSMLDQIVEVVREGQTKRAPIEQIADLLTTYFVPIITLIAIITWLVWMALGFSRVIPDHEGDTSGGWVPFALQFAIAVFVVACPCGLGLAAPTAIFVGGGIAAKHGILAKGGGEAFEKASKIDCVVFDKTGTLTEGGEPQITDAVLFPDEESISENRRQTLMSVLKTVEESSSHPIAKAIVGFCGADTRAADIEGLEEIPGKGMKATYTDKADQTQSFDMLVGNEVLMRDASVPLSPRVSSLLQTWKSQAKSIALVATKPATEDSWTFAAALSISDPIRSEASAVIKALAARGTQVWMLSGDNVTTARAVAQRVGIPVDNVLAEVLPSEKAAQISSLQASLHAHNSTSRRAMVAMVGDGINDAPALATADVGIAIGSGSDVAISSAAFVLATSRLAAVVTLLDLSRAVFRRIRVNFAWAVVYNVLAVPVAAGCLWAITTSGGKHVRLDPVWAALAMALSSISVVLSSLSLRTRVPGVGFRHTKVEVDESE</sequence>
<dbReference type="GO" id="GO:0005507">
    <property type="term" value="F:copper ion binding"/>
    <property type="evidence" value="ECO:0007669"/>
    <property type="project" value="TreeGrafter"/>
</dbReference>
<evidence type="ECO:0000256" key="6">
    <source>
        <dbReference type="ARBA" id="ARBA00022840"/>
    </source>
</evidence>
<dbReference type="GO" id="GO:0016887">
    <property type="term" value="F:ATP hydrolysis activity"/>
    <property type="evidence" value="ECO:0007669"/>
    <property type="project" value="InterPro"/>
</dbReference>
<dbReference type="Gene3D" id="3.30.70.100">
    <property type="match status" value="2"/>
</dbReference>
<dbReference type="AlphaFoldDB" id="A0A9P8WCL0"/>
<gene>
    <name evidence="12" type="ORF">B0T10DRAFT_248621</name>
</gene>
<dbReference type="SUPFAM" id="SSF56784">
    <property type="entry name" value="HAD-like"/>
    <property type="match status" value="1"/>
</dbReference>
<evidence type="ECO:0000259" key="11">
    <source>
        <dbReference type="PROSITE" id="PS50846"/>
    </source>
</evidence>
<dbReference type="PANTHER" id="PTHR43520:SF32">
    <property type="entry name" value="COPPER RESISTANCE P-TYPE ATPASE (EUROFUNG)"/>
    <property type="match status" value="1"/>
</dbReference>
<feature type="transmembrane region" description="Helical" evidence="10">
    <location>
        <begin position="659"/>
        <end position="682"/>
    </location>
</feature>
<dbReference type="GO" id="GO:0005524">
    <property type="term" value="F:ATP binding"/>
    <property type="evidence" value="ECO:0007669"/>
    <property type="project" value="UniProtKB-UniRule"/>
</dbReference>
<dbReference type="SFLD" id="SFLDF00027">
    <property type="entry name" value="p-type_atpase"/>
    <property type="match status" value="1"/>
</dbReference>
<keyword evidence="7" id="KW-1278">Translocase</keyword>
<dbReference type="GO" id="GO:0043682">
    <property type="term" value="F:P-type divalent copper transporter activity"/>
    <property type="evidence" value="ECO:0007669"/>
    <property type="project" value="TreeGrafter"/>
</dbReference>
<dbReference type="CDD" id="cd02094">
    <property type="entry name" value="P-type_ATPase_Cu-like"/>
    <property type="match status" value="1"/>
</dbReference>
<feature type="transmembrane region" description="Helical" evidence="10">
    <location>
        <begin position="418"/>
        <end position="440"/>
    </location>
</feature>
<dbReference type="FunFam" id="3.30.70.100:FF:000001">
    <property type="entry name" value="ATPase copper transporting beta"/>
    <property type="match status" value="1"/>
</dbReference>
<dbReference type="FunFam" id="2.70.150.10:FF:000068">
    <property type="entry name" value="Copper resistance-associated P-type ATPase"/>
    <property type="match status" value="1"/>
</dbReference>
<comment type="subcellular location">
    <subcellularLocation>
        <location evidence="1">Membrane</location>
        <topology evidence="1">Multi-pass membrane protein</topology>
    </subcellularLocation>
</comment>
<dbReference type="PROSITE" id="PS00154">
    <property type="entry name" value="ATPASE_E1_E2"/>
    <property type="match status" value="1"/>
</dbReference>
<dbReference type="InterPro" id="IPR023298">
    <property type="entry name" value="ATPase_P-typ_TM_dom_sf"/>
</dbReference>
<dbReference type="NCBIfam" id="TIGR01494">
    <property type="entry name" value="ATPase_P-type"/>
    <property type="match status" value="1"/>
</dbReference>
<dbReference type="InterPro" id="IPR036412">
    <property type="entry name" value="HAD-like_sf"/>
</dbReference>
<proteinExistence type="inferred from homology"/>
<dbReference type="InterPro" id="IPR059000">
    <property type="entry name" value="ATPase_P-type_domA"/>
</dbReference>
<dbReference type="InterPro" id="IPR044492">
    <property type="entry name" value="P_typ_ATPase_HD_dom"/>
</dbReference>
<feature type="transmembrane region" description="Helical" evidence="10">
    <location>
        <begin position="702"/>
        <end position="729"/>
    </location>
</feature>
<comment type="caution">
    <text evidence="12">The sequence shown here is derived from an EMBL/GenBank/DDBJ whole genome shotgun (WGS) entry which is preliminary data.</text>
</comment>
<evidence type="ECO:0000256" key="10">
    <source>
        <dbReference type="RuleBase" id="RU362081"/>
    </source>
</evidence>
<protein>
    <submittedName>
        <fullName evidence="12">E1-E2 ATPase-domain-containing protein</fullName>
    </submittedName>
</protein>
<evidence type="ECO:0000256" key="2">
    <source>
        <dbReference type="ARBA" id="ARBA00006024"/>
    </source>
</evidence>
<keyword evidence="3 10" id="KW-0812">Transmembrane</keyword>
<keyword evidence="5 10" id="KW-0547">Nucleotide-binding</keyword>
<keyword evidence="6 10" id="KW-0067">ATP-binding</keyword>
<dbReference type="OrthoDB" id="432719at2759"/>
<keyword evidence="8 10" id="KW-1133">Transmembrane helix</keyword>
<dbReference type="SFLD" id="SFLDS00003">
    <property type="entry name" value="Haloacid_Dehalogenase"/>
    <property type="match status" value="1"/>
</dbReference>
<evidence type="ECO:0000313" key="13">
    <source>
        <dbReference type="Proteomes" id="UP000777438"/>
    </source>
</evidence>
<dbReference type="PROSITE" id="PS50846">
    <property type="entry name" value="HMA_2"/>
    <property type="match status" value="2"/>
</dbReference>
<dbReference type="Gene3D" id="3.40.50.1000">
    <property type="entry name" value="HAD superfamily/HAD-like"/>
    <property type="match status" value="1"/>
</dbReference>
<dbReference type="EMBL" id="JAGPYM010000005">
    <property type="protein sequence ID" value="KAH6894293.1"/>
    <property type="molecule type" value="Genomic_DNA"/>
</dbReference>
<dbReference type="SUPFAM" id="SSF55008">
    <property type="entry name" value="HMA, heavy metal-associated domain"/>
    <property type="match status" value="2"/>
</dbReference>
<dbReference type="NCBIfam" id="TIGR01525">
    <property type="entry name" value="ATPase-IB_hvy"/>
    <property type="match status" value="1"/>
</dbReference>
<evidence type="ECO:0000256" key="3">
    <source>
        <dbReference type="ARBA" id="ARBA00022692"/>
    </source>
</evidence>
<feature type="domain" description="HMA" evidence="11">
    <location>
        <begin position="6"/>
        <end position="75"/>
    </location>
</feature>
<dbReference type="InterPro" id="IPR036163">
    <property type="entry name" value="HMA_dom_sf"/>
</dbReference>
<evidence type="ECO:0000256" key="8">
    <source>
        <dbReference type="ARBA" id="ARBA00022989"/>
    </source>
</evidence>
<comment type="similarity">
    <text evidence="2 10">Belongs to the cation transport ATPase (P-type) (TC 3.A.3) family. Type IB subfamily.</text>
</comment>
<name>A0A9P8WCL0_9HYPO</name>
<dbReference type="InterPro" id="IPR018303">
    <property type="entry name" value="ATPase_P-typ_P_site"/>
</dbReference>
<dbReference type="GO" id="GO:0016020">
    <property type="term" value="C:membrane"/>
    <property type="evidence" value="ECO:0007669"/>
    <property type="project" value="UniProtKB-SubCell"/>
</dbReference>
<dbReference type="InterPro" id="IPR006121">
    <property type="entry name" value="HMA_dom"/>
</dbReference>
<feature type="transmembrane region" description="Helical" evidence="10">
    <location>
        <begin position="503"/>
        <end position="521"/>
    </location>
</feature>
<evidence type="ECO:0000256" key="7">
    <source>
        <dbReference type="ARBA" id="ARBA00022967"/>
    </source>
</evidence>
<keyword evidence="13" id="KW-1185">Reference proteome</keyword>
<dbReference type="Proteomes" id="UP000777438">
    <property type="component" value="Unassembled WGS sequence"/>
</dbReference>
<dbReference type="Gene3D" id="2.70.150.10">
    <property type="entry name" value="Calcium-transporting ATPase, cytoplasmic transduction domain A"/>
    <property type="match status" value="1"/>
</dbReference>
<feature type="transmembrane region" description="Helical" evidence="10">
    <location>
        <begin position="1048"/>
        <end position="1070"/>
    </location>
</feature>
<dbReference type="InterPro" id="IPR001757">
    <property type="entry name" value="P_typ_ATPase"/>
</dbReference>
<feature type="transmembrane region" description="Helical" evidence="10">
    <location>
        <begin position="461"/>
        <end position="483"/>
    </location>
</feature>
<evidence type="ECO:0000256" key="1">
    <source>
        <dbReference type="ARBA" id="ARBA00004141"/>
    </source>
</evidence>
<dbReference type="SFLD" id="SFLDG00002">
    <property type="entry name" value="C1.7:_P-type_atpase_like"/>
    <property type="match status" value="1"/>
</dbReference>
<dbReference type="SUPFAM" id="SSF81665">
    <property type="entry name" value="Calcium ATPase, transmembrane domain M"/>
    <property type="match status" value="1"/>
</dbReference>
<accession>A0A9P8WCL0</accession>
<feature type="transmembrane region" description="Helical" evidence="10">
    <location>
        <begin position="377"/>
        <end position="398"/>
    </location>
</feature>
<dbReference type="InterPro" id="IPR023214">
    <property type="entry name" value="HAD_sf"/>
</dbReference>
<dbReference type="PANTHER" id="PTHR43520">
    <property type="entry name" value="ATP7, ISOFORM B"/>
    <property type="match status" value="1"/>
</dbReference>
<dbReference type="Pfam" id="PF00702">
    <property type="entry name" value="Hydrolase"/>
    <property type="match status" value="1"/>
</dbReference>
<dbReference type="SUPFAM" id="SSF81653">
    <property type="entry name" value="Calcium ATPase, transduction domain A"/>
    <property type="match status" value="1"/>
</dbReference>
<evidence type="ECO:0000256" key="4">
    <source>
        <dbReference type="ARBA" id="ARBA00022723"/>
    </source>
</evidence>
<evidence type="ECO:0000256" key="5">
    <source>
        <dbReference type="ARBA" id="ARBA00022741"/>
    </source>
</evidence>
<dbReference type="Gene3D" id="3.40.1110.10">
    <property type="entry name" value="Calcium-transporting ATPase, cytoplasmic domain N"/>
    <property type="match status" value="1"/>
</dbReference>
<reference evidence="12 13" key="1">
    <citation type="journal article" date="2021" name="Nat. Commun.">
        <title>Genetic determinants of endophytism in the Arabidopsis root mycobiome.</title>
        <authorList>
            <person name="Mesny F."/>
            <person name="Miyauchi S."/>
            <person name="Thiergart T."/>
            <person name="Pickel B."/>
            <person name="Atanasova L."/>
            <person name="Karlsson M."/>
            <person name="Huettel B."/>
            <person name="Barry K.W."/>
            <person name="Haridas S."/>
            <person name="Chen C."/>
            <person name="Bauer D."/>
            <person name="Andreopoulos W."/>
            <person name="Pangilinan J."/>
            <person name="LaButti K."/>
            <person name="Riley R."/>
            <person name="Lipzen A."/>
            <person name="Clum A."/>
            <person name="Drula E."/>
            <person name="Henrissat B."/>
            <person name="Kohler A."/>
            <person name="Grigoriev I.V."/>
            <person name="Martin F.M."/>
            <person name="Hacquard S."/>
        </authorList>
    </citation>
    <scope>NUCLEOTIDE SEQUENCE [LARGE SCALE GENOMIC DNA]</scope>
    <source>
        <strain evidence="12 13">MPI-CAGE-CH-0241</strain>
    </source>
</reference>
<dbReference type="InterPro" id="IPR023299">
    <property type="entry name" value="ATPase_P-typ_cyto_dom_N"/>
</dbReference>
<dbReference type="GO" id="GO:0055070">
    <property type="term" value="P:copper ion homeostasis"/>
    <property type="evidence" value="ECO:0007669"/>
    <property type="project" value="TreeGrafter"/>
</dbReference>
<dbReference type="InterPro" id="IPR008250">
    <property type="entry name" value="ATPase_P-typ_transduc_dom_A_sf"/>
</dbReference>
<dbReference type="Pfam" id="PF00122">
    <property type="entry name" value="E1-E2_ATPase"/>
    <property type="match status" value="1"/>
</dbReference>
<keyword evidence="9 10" id="KW-0472">Membrane</keyword>
<dbReference type="CDD" id="cd00371">
    <property type="entry name" value="HMA"/>
    <property type="match status" value="1"/>
</dbReference>
<evidence type="ECO:0000256" key="9">
    <source>
        <dbReference type="ARBA" id="ARBA00023136"/>
    </source>
</evidence>
<evidence type="ECO:0000313" key="12">
    <source>
        <dbReference type="EMBL" id="KAH6894293.1"/>
    </source>
</evidence>
<organism evidence="12 13">
    <name type="scientific">Thelonectria olida</name>
    <dbReference type="NCBI Taxonomy" id="1576542"/>
    <lineage>
        <taxon>Eukaryota</taxon>
        <taxon>Fungi</taxon>
        <taxon>Dikarya</taxon>
        <taxon>Ascomycota</taxon>
        <taxon>Pezizomycotina</taxon>
        <taxon>Sordariomycetes</taxon>
        <taxon>Hypocreomycetidae</taxon>
        <taxon>Hypocreales</taxon>
        <taxon>Nectriaceae</taxon>
        <taxon>Thelonectria</taxon>
    </lineage>
</organism>
<feature type="transmembrane region" description="Helical" evidence="10">
    <location>
        <begin position="1082"/>
        <end position="1102"/>
    </location>
</feature>